<dbReference type="SUPFAM" id="SSF47413">
    <property type="entry name" value="lambda repressor-like DNA-binding domains"/>
    <property type="match status" value="1"/>
</dbReference>
<dbReference type="PANTHER" id="PTHR30146:SF153">
    <property type="entry name" value="LACTOSE OPERON REPRESSOR"/>
    <property type="match status" value="1"/>
</dbReference>
<dbReference type="Proteomes" id="UP000655589">
    <property type="component" value="Unassembled WGS sequence"/>
</dbReference>
<dbReference type="InterPro" id="IPR028082">
    <property type="entry name" value="Peripla_BP_I"/>
</dbReference>
<reference evidence="5" key="1">
    <citation type="journal article" date="2014" name="Int. J. Syst. Evol. Microbiol.">
        <title>Complete genome sequence of Corynebacterium casei LMG S-19264T (=DSM 44701T), isolated from a smear-ripened cheese.</title>
        <authorList>
            <consortium name="US DOE Joint Genome Institute (JGI-PGF)"/>
            <person name="Walter F."/>
            <person name="Albersmeier A."/>
            <person name="Kalinowski J."/>
            <person name="Ruckert C."/>
        </authorList>
    </citation>
    <scope>NUCLEOTIDE SEQUENCE</scope>
    <source>
        <strain evidence="5">JCM 3051</strain>
    </source>
</reference>
<sequence length="351" mass="37639">MTKKTGAPRPNLAAVAAHAGVSTATASKVVNGRPDVAEGTRERVERAIAELGYRGPTRVSTATTVELMVDVLDTTYATQILRGVVLAAEELDLDVVVGRVRRRSARGVPESSAAWAQRLAAAERVGAIVLTSGLGPDVYGSLARARLPVVVIDPLDFTQEGVVSVGSTNWLGGRSAAEHLVGLGHRHIAVVAGPAESLSAVARLDGFLTYCRQRGVEVDPELVRPIRFDHDQAVEVAERWFRRPDPPTAVFAGSDAQAMGVLEAARRAELRVPQDVSLVAYDDTPLASWANPPLTAVRQPLEEIGRRAVHTVQQLHEGRPVDSHHIEIATTFVVRDSTAEPRTTLLRTARG</sequence>
<dbReference type="Pfam" id="PF00356">
    <property type="entry name" value="LacI"/>
    <property type="match status" value="1"/>
</dbReference>
<evidence type="ECO:0000256" key="1">
    <source>
        <dbReference type="ARBA" id="ARBA00023015"/>
    </source>
</evidence>
<dbReference type="InterPro" id="IPR010982">
    <property type="entry name" value="Lambda_DNA-bd_dom_sf"/>
</dbReference>
<dbReference type="PROSITE" id="PS50932">
    <property type="entry name" value="HTH_LACI_2"/>
    <property type="match status" value="1"/>
</dbReference>
<evidence type="ECO:0000259" key="4">
    <source>
        <dbReference type="PROSITE" id="PS50932"/>
    </source>
</evidence>
<protein>
    <submittedName>
        <fullName evidence="5">LacI family transcriptional regulator</fullName>
    </submittedName>
</protein>
<comment type="caution">
    <text evidence="5">The sequence shown here is derived from an EMBL/GenBank/DDBJ whole genome shotgun (WGS) entry which is preliminary data.</text>
</comment>
<dbReference type="Gene3D" id="3.40.50.2300">
    <property type="match status" value="2"/>
</dbReference>
<dbReference type="RefSeq" id="WP_171103183.1">
    <property type="nucleotide sequence ID" value="NZ_BMPT01000010.1"/>
</dbReference>
<keyword evidence="3" id="KW-0804">Transcription</keyword>
<dbReference type="PANTHER" id="PTHR30146">
    <property type="entry name" value="LACI-RELATED TRANSCRIPTIONAL REPRESSOR"/>
    <property type="match status" value="1"/>
</dbReference>
<feature type="domain" description="HTH lacI-type" evidence="4">
    <location>
        <begin position="10"/>
        <end position="63"/>
    </location>
</feature>
<dbReference type="Gene3D" id="1.10.260.40">
    <property type="entry name" value="lambda repressor-like DNA-binding domains"/>
    <property type="match status" value="1"/>
</dbReference>
<keyword evidence="6" id="KW-1185">Reference proteome</keyword>
<dbReference type="GO" id="GO:0003700">
    <property type="term" value="F:DNA-binding transcription factor activity"/>
    <property type="evidence" value="ECO:0007669"/>
    <property type="project" value="TreeGrafter"/>
</dbReference>
<gene>
    <name evidence="5" type="ORF">GCM10010102_26640</name>
</gene>
<dbReference type="SMART" id="SM00354">
    <property type="entry name" value="HTH_LACI"/>
    <property type="match status" value="1"/>
</dbReference>
<dbReference type="AlphaFoldDB" id="A0A8H9GIR6"/>
<dbReference type="GO" id="GO:0000976">
    <property type="term" value="F:transcription cis-regulatory region binding"/>
    <property type="evidence" value="ECO:0007669"/>
    <property type="project" value="TreeGrafter"/>
</dbReference>
<evidence type="ECO:0000256" key="2">
    <source>
        <dbReference type="ARBA" id="ARBA00023125"/>
    </source>
</evidence>
<keyword evidence="2" id="KW-0238">DNA-binding</keyword>
<evidence type="ECO:0000256" key="3">
    <source>
        <dbReference type="ARBA" id="ARBA00023163"/>
    </source>
</evidence>
<dbReference type="InterPro" id="IPR000843">
    <property type="entry name" value="HTH_LacI"/>
</dbReference>
<evidence type="ECO:0000313" key="6">
    <source>
        <dbReference type="Proteomes" id="UP000655589"/>
    </source>
</evidence>
<proteinExistence type="predicted"/>
<dbReference type="EMBL" id="BMPT01000010">
    <property type="protein sequence ID" value="GGM29770.1"/>
    <property type="molecule type" value="Genomic_DNA"/>
</dbReference>
<name>A0A8H9GIR6_9MICO</name>
<evidence type="ECO:0000313" key="5">
    <source>
        <dbReference type="EMBL" id="GGM29770.1"/>
    </source>
</evidence>
<keyword evidence="1" id="KW-0805">Transcription regulation</keyword>
<dbReference type="SUPFAM" id="SSF53822">
    <property type="entry name" value="Periplasmic binding protein-like I"/>
    <property type="match status" value="1"/>
</dbReference>
<accession>A0A8H9GIR6</accession>
<dbReference type="CDD" id="cd01392">
    <property type="entry name" value="HTH_LacI"/>
    <property type="match status" value="1"/>
</dbReference>
<organism evidence="5 6">
    <name type="scientific">Promicromonospora citrea</name>
    <dbReference type="NCBI Taxonomy" id="43677"/>
    <lineage>
        <taxon>Bacteria</taxon>
        <taxon>Bacillati</taxon>
        <taxon>Actinomycetota</taxon>
        <taxon>Actinomycetes</taxon>
        <taxon>Micrococcales</taxon>
        <taxon>Promicromonosporaceae</taxon>
        <taxon>Promicromonospora</taxon>
    </lineage>
</organism>
<reference evidence="5" key="2">
    <citation type="submission" date="2020-09" db="EMBL/GenBank/DDBJ databases">
        <authorList>
            <person name="Sun Q."/>
            <person name="Ohkuma M."/>
        </authorList>
    </citation>
    <scope>NUCLEOTIDE SEQUENCE</scope>
    <source>
        <strain evidence="5">JCM 3051</strain>
    </source>
</reference>
<dbReference type="Pfam" id="PF13377">
    <property type="entry name" value="Peripla_BP_3"/>
    <property type="match status" value="1"/>
</dbReference>
<dbReference type="InterPro" id="IPR046335">
    <property type="entry name" value="LacI/GalR-like_sensor"/>
</dbReference>